<keyword evidence="1" id="KW-0472">Membrane</keyword>
<dbReference type="AlphaFoldDB" id="A0A381T7S0"/>
<name>A0A381T7S0_9ZZZZ</name>
<reference evidence="2" key="1">
    <citation type="submission" date="2018-05" db="EMBL/GenBank/DDBJ databases">
        <authorList>
            <person name="Lanie J.A."/>
            <person name="Ng W.-L."/>
            <person name="Kazmierczak K.M."/>
            <person name="Andrzejewski T.M."/>
            <person name="Davidsen T.M."/>
            <person name="Wayne K.J."/>
            <person name="Tettelin H."/>
            <person name="Glass J.I."/>
            <person name="Rusch D."/>
            <person name="Podicherti R."/>
            <person name="Tsui H.-C.T."/>
            <person name="Winkler M.E."/>
        </authorList>
    </citation>
    <scope>NUCLEOTIDE SEQUENCE</scope>
</reference>
<keyword evidence="1" id="KW-1133">Transmembrane helix</keyword>
<protein>
    <submittedName>
        <fullName evidence="2">Uncharacterized protein</fullName>
    </submittedName>
</protein>
<feature type="transmembrane region" description="Helical" evidence="1">
    <location>
        <begin position="36"/>
        <end position="56"/>
    </location>
</feature>
<evidence type="ECO:0000256" key="1">
    <source>
        <dbReference type="SAM" id="Phobius"/>
    </source>
</evidence>
<gene>
    <name evidence="2" type="ORF">METZ01_LOCUS64648</name>
</gene>
<feature type="transmembrane region" description="Helical" evidence="1">
    <location>
        <begin position="68"/>
        <end position="85"/>
    </location>
</feature>
<keyword evidence="1" id="KW-0812">Transmembrane</keyword>
<accession>A0A381T7S0</accession>
<sequence length="117" mass="12402">MRDFHTTLAWVIVFGNGLVGAWALAAHRVTALRGRLLWVLTGIAQVAVLAQAWVGASVAMGAGIDADAFHLFYGATALLSAGVAWGYRRQLGDRVHLLYGGVGLWIMGLGIRAMVLG</sequence>
<feature type="transmembrane region" description="Helical" evidence="1">
    <location>
        <begin position="6"/>
        <end position="24"/>
    </location>
</feature>
<proteinExistence type="predicted"/>
<feature type="transmembrane region" description="Helical" evidence="1">
    <location>
        <begin position="97"/>
        <end position="115"/>
    </location>
</feature>
<dbReference type="EMBL" id="UINC01004101">
    <property type="protein sequence ID" value="SVA11794.1"/>
    <property type="molecule type" value="Genomic_DNA"/>
</dbReference>
<evidence type="ECO:0000313" key="2">
    <source>
        <dbReference type="EMBL" id="SVA11794.1"/>
    </source>
</evidence>
<organism evidence="2">
    <name type="scientific">marine metagenome</name>
    <dbReference type="NCBI Taxonomy" id="408172"/>
    <lineage>
        <taxon>unclassified sequences</taxon>
        <taxon>metagenomes</taxon>
        <taxon>ecological metagenomes</taxon>
    </lineage>
</organism>